<dbReference type="GO" id="GO:0006749">
    <property type="term" value="P:glutathione metabolic process"/>
    <property type="evidence" value="ECO:0007669"/>
    <property type="project" value="TreeGrafter"/>
</dbReference>
<dbReference type="Gene3D" id="1.20.1050.10">
    <property type="match status" value="1"/>
</dbReference>
<dbReference type="Proteomes" id="UP000008068">
    <property type="component" value="Unassembled WGS sequence"/>
</dbReference>
<dbReference type="InterPro" id="IPR036282">
    <property type="entry name" value="Glutathione-S-Trfase_C_sf"/>
</dbReference>
<dbReference type="CDD" id="cd03192">
    <property type="entry name" value="GST_C_Sigma_like"/>
    <property type="match status" value="1"/>
</dbReference>
<evidence type="ECO:0000256" key="4">
    <source>
        <dbReference type="ARBA" id="ARBA00047960"/>
    </source>
</evidence>
<dbReference type="HOGENOM" id="CLU_039475_1_1_1"/>
<dbReference type="OrthoDB" id="414243at2759"/>
<keyword evidence="2" id="KW-0808">Transferase</keyword>
<evidence type="ECO:0000256" key="3">
    <source>
        <dbReference type="ARBA" id="ARBA00038317"/>
    </source>
</evidence>
<dbReference type="PROSITE" id="PS50404">
    <property type="entry name" value="GST_NTER"/>
    <property type="match status" value="1"/>
</dbReference>
<dbReference type="InterPro" id="IPR004046">
    <property type="entry name" value="GST_C"/>
</dbReference>
<dbReference type="GO" id="GO:0004364">
    <property type="term" value="F:glutathione transferase activity"/>
    <property type="evidence" value="ECO:0007669"/>
    <property type="project" value="UniProtKB-EC"/>
</dbReference>
<dbReference type="FunFam" id="1.20.1050.10:FF:000031">
    <property type="entry name" value="Glutathione S-Transferase"/>
    <property type="match status" value="1"/>
</dbReference>
<proteinExistence type="inferred from homology"/>
<reference evidence="9" key="1">
    <citation type="submission" date="2011-07" db="EMBL/GenBank/DDBJ databases">
        <authorList>
            <consortium name="Caenorhabditis brenneri Sequencing and Analysis Consortium"/>
            <person name="Wilson R.K."/>
        </authorList>
    </citation>
    <scope>NUCLEOTIDE SEQUENCE [LARGE SCALE GENOMIC DNA]</scope>
    <source>
        <strain evidence="9">PB2801</strain>
    </source>
</reference>
<dbReference type="OMA" id="PIMSKPR"/>
<dbReference type="Pfam" id="PF14497">
    <property type="entry name" value="GST_C_3"/>
    <property type="match status" value="1"/>
</dbReference>
<evidence type="ECO:0000256" key="2">
    <source>
        <dbReference type="ARBA" id="ARBA00022679"/>
    </source>
</evidence>
<dbReference type="InParanoid" id="G0P0J6"/>
<dbReference type="SFLD" id="SFLDS00019">
    <property type="entry name" value="Glutathione_Transferase_(cytos"/>
    <property type="match status" value="1"/>
</dbReference>
<dbReference type="Pfam" id="PF02798">
    <property type="entry name" value="GST_N"/>
    <property type="match status" value="1"/>
</dbReference>
<name>G0P0J6_CAEBE</name>
<dbReference type="InterPro" id="IPR050213">
    <property type="entry name" value="GST_superfamily"/>
</dbReference>
<dbReference type="PANTHER" id="PTHR11571">
    <property type="entry name" value="GLUTATHIONE S-TRANSFERASE"/>
    <property type="match status" value="1"/>
</dbReference>
<feature type="domain" description="GST N-terminal" evidence="6">
    <location>
        <begin position="2"/>
        <end position="75"/>
    </location>
</feature>
<organism evidence="9">
    <name type="scientific">Caenorhabditis brenneri</name>
    <name type="common">Nematode worm</name>
    <dbReference type="NCBI Taxonomy" id="135651"/>
    <lineage>
        <taxon>Eukaryota</taxon>
        <taxon>Metazoa</taxon>
        <taxon>Ecdysozoa</taxon>
        <taxon>Nematoda</taxon>
        <taxon>Chromadorea</taxon>
        <taxon>Rhabditida</taxon>
        <taxon>Rhabditina</taxon>
        <taxon>Rhabditomorpha</taxon>
        <taxon>Rhabditoidea</taxon>
        <taxon>Rhabditidae</taxon>
        <taxon>Peloderinae</taxon>
        <taxon>Caenorhabditis</taxon>
    </lineage>
</organism>
<dbReference type="InterPro" id="IPR036249">
    <property type="entry name" value="Thioredoxin-like_sf"/>
</dbReference>
<dbReference type="InterPro" id="IPR040079">
    <property type="entry name" value="Glutathione_S-Trfase"/>
</dbReference>
<dbReference type="CDD" id="cd03039">
    <property type="entry name" value="GST_N_Sigma_like"/>
    <property type="match status" value="1"/>
</dbReference>
<dbReference type="InterPro" id="IPR004045">
    <property type="entry name" value="Glutathione_S-Trfase_N"/>
</dbReference>
<dbReference type="SUPFAM" id="SSF47616">
    <property type="entry name" value="GST C-terminal domain-like"/>
    <property type="match status" value="1"/>
</dbReference>
<feature type="domain" description="GST C-terminal" evidence="7">
    <location>
        <begin position="77"/>
        <end position="201"/>
    </location>
</feature>
<evidence type="ECO:0000259" key="7">
    <source>
        <dbReference type="PROSITE" id="PS50405"/>
    </source>
</evidence>
<protein>
    <recommendedName>
        <fullName evidence="1">glutathione transferase</fullName>
        <ecNumber evidence="1">2.5.1.18</ecNumber>
    </recommendedName>
    <alternativeName>
        <fullName evidence="5">GST class-sigma</fullName>
    </alternativeName>
</protein>
<accession>G0P0J6</accession>
<keyword evidence="9" id="KW-1185">Reference proteome</keyword>
<gene>
    <name evidence="8" type="primary">Cbn-gst-33</name>
    <name evidence="8" type="ORF">CAEBREN_13898</name>
</gene>
<comment type="similarity">
    <text evidence="3">Belongs to the GST superfamily. Sigma family.</text>
</comment>
<comment type="catalytic activity">
    <reaction evidence="4">
        <text>RX + glutathione = an S-substituted glutathione + a halide anion + H(+)</text>
        <dbReference type="Rhea" id="RHEA:16437"/>
        <dbReference type="ChEBI" id="CHEBI:15378"/>
        <dbReference type="ChEBI" id="CHEBI:16042"/>
        <dbReference type="ChEBI" id="CHEBI:17792"/>
        <dbReference type="ChEBI" id="CHEBI:57925"/>
        <dbReference type="ChEBI" id="CHEBI:90779"/>
        <dbReference type="EC" id="2.5.1.18"/>
    </reaction>
</comment>
<dbReference type="EC" id="2.5.1.18" evidence="1"/>
<evidence type="ECO:0000259" key="6">
    <source>
        <dbReference type="PROSITE" id="PS50404"/>
    </source>
</evidence>
<dbReference type="Gene3D" id="3.40.30.10">
    <property type="entry name" value="Glutaredoxin"/>
    <property type="match status" value="1"/>
</dbReference>
<evidence type="ECO:0000256" key="1">
    <source>
        <dbReference type="ARBA" id="ARBA00012452"/>
    </source>
</evidence>
<dbReference type="AlphaFoldDB" id="G0P0J6"/>
<dbReference type="SUPFAM" id="SSF52833">
    <property type="entry name" value="Thioredoxin-like"/>
    <property type="match status" value="1"/>
</dbReference>
<evidence type="ECO:0000313" key="9">
    <source>
        <dbReference type="Proteomes" id="UP000008068"/>
    </source>
</evidence>
<dbReference type="STRING" id="135651.G0P0J6"/>
<dbReference type="PANTHER" id="PTHR11571:SF125">
    <property type="entry name" value="GLUTATHIONE S-TRANSFERASE"/>
    <property type="match status" value="1"/>
</dbReference>
<dbReference type="eggNOG" id="KOG1695">
    <property type="taxonomic scope" value="Eukaryota"/>
</dbReference>
<dbReference type="InterPro" id="IPR010987">
    <property type="entry name" value="Glutathione-S-Trfase_C-like"/>
</dbReference>
<dbReference type="GO" id="GO:0005737">
    <property type="term" value="C:cytoplasm"/>
    <property type="evidence" value="ECO:0007669"/>
    <property type="project" value="UniProtKB-ARBA"/>
</dbReference>
<evidence type="ECO:0000256" key="5">
    <source>
        <dbReference type="ARBA" id="ARBA00078118"/>
    </source>
</evidence>
<dbReference type="PROSITE" id="PS50405">
    <property type="entry name" value="GST_CTER"/>
    <property type="match status" value="1"/>
</dbReference>
<dbReference type="EMBL" id="GL380000">
    <property type="protein sequence ID" value="EGT41766.1"/>
    <property type="molecule type" value="Genomic_DNA"/>
</dbReference>
<sequence>MTKYRIHFYNARGHSVVFRDMFQMAGVDYEDVLHEESDKEKMPFGHMPVLEVDGELIPQSGAINRFIANILGFAGQTPVEKAWADAFADLYNDFLGEVKAWGAVAFKGQPGDKDELKKTVFDPAKENYFKRLSQRLEKSKSGFLLDSGISYPDLMFFETSSLLEGFEPTYFGSELPLVKEYFDRIGEHPKLKPYLEARKKQ</sequence>
<evidence type="ECO:0000313" key="8">
    <source>
        <dbReference type="EMBL" id="EGT41766.1"/>
    </source>
</evidence>